<sequence length="205" mass="22895">MPVTARERHDSNPGVGTRSRAGTTVVLSRDTSSVRADKEGNCSPPRPRGVLHPTARPSDRAPELPRTALRGARATVRGLPRAAVKARGQEGTQSYHKDFPNGNATQEPLYFTSTRIETARVREQRGSEADSSTLERGSCQPLRPYYRSCTIAYTKRQPHQAYNVPEELFEPRERRSTRQNRRPHRSAREIAWEPADSSLGTGISH</sequence>
<proteinExistence type="predicted"/>
<evidence type="ECO:0000256" key="1">
    <source>
        <dbReference type="SAM" id="MobiDB-lite"/>
    </source>
</evidence>
<feature type="region of interest" description="Disordered" evidence="1">
    <location>
        <begin position="1"/>
        <end position="65"/>
    </location>
</feature>
<protein>
    <submittedName>
        <fullName evidence="2">Uncharacterized protein</fullName>
    </submittedName>
</protein>
<feature type="region of interest" description="Disordered" evidence="1">
    <location>
        <begin position="77"/>
        <end position="108"/>
    </location>
</feature>
<organism evidence="2">
    <name type="scientific">Rhizophora mucronata</name>
    <name type="common">Asiatic mangrove</name>
    <dbReference type="NCBI Taxonomy" id="61149"/>
    <lineage>
        <taxon>Eukaryota</taxon>
        <taxon>Viridiplantae</taxon>
        <taxon>Streptophyta</taxon>
        <taxon>Embryophyta</taxon>
        <taxon>Tracheophyta</taxon>
        <taxon>Spermatophyta</taxon>
        <taxon>Magnoliopsida</taxon>
        <taxon>eudicotyledons</taxon>
        <taxon>Gunneridae</taxon>
        <taxon>Pentapetalae</taxon>
        <taxon>rosids</taxon>
        <taxon>fabids</taxon>
        <taxon>Malpighiales</taxon>
        <taxon>Rhizophoraceae</taxon>
        <taxon>Rhizophora</taxon>
    </lineage>
</organism>
<reference evidence="2" key="1">
    <citation type="submission" date="2018-02" db="EMBL/GenBank/DDBJ databases">
        <title>Rhizophora mucronata_Transcriptome.</title>
        <authorList>
            <person name="Meera S.P."/>
            <person name="Sreeshan A."/>
            <person name="Augustine A."/>
        </authorList>
    </citation>
    <scope>NUCLEOTIDE SEQUENCE</scope>
    <source>
        <tissue evidence="2">Leaf</tissue>
    </source>
</reference>
<feature type="compositionally biased region" description="Basic and acidic residues" evidence="1">
    <location>
        <begin position="1"/>
        <end position="11"/>
    </location>
</feature>
<feature type="compositionally biased region" description="Polar residues" evidence="1">
    <location>
        <begin position="20"/>
        <end position="34"/>
    </location>
</feature>
<dbReference type="EMBL" id="GGEC01047064">
    <property type="protein sequence ID" value="MBX27548.1"/>
    <property type="molecule type" value="Transcribed_RNA"/>
</dbReference>
<feature type="region of interest" description="Disordered" evidence="1">
    <location>
        <begin position="157"/>
        <end position="205"/>
    </location>
</feature>
<name>A0A2P2MBG9_RHIMU</name>
<evidence type="ECO:0000313" key="2">
    <source>
        <dbReference type="EMBL" id="MBX27548.1"/>
    </source>
</evidence>
<dbReference type="AlphaFoldDB" id="A0A2P2MBG9"/>
<accession>A0A2P2MBG9</accession>